<organism evidence="2 3">
    <name type="scientific">Streptomyces alfalfae</name>
    <dbReference type="NCBI Taxonomy" id="1642299"/>
    <lineage>
        <taxon>Bacteria</taxon>
        <taxon>Bacillati</taxon>
        <taxon>Actinomycetota</taxon>
        <taxon>Actinomycetes</taxon>
        <taxon>Kitasatosporales</taxon>
        <taxon>Streptomycetaceae</taxon>
        <taxon>Streptomyces</taxon>
    </lineage>
</organism>
<dbReference type="AlphaFoldDB" id="A0A7T4U1D6"/>
<sequence length="139" mass="16451">MTAGLGHAVADMLEGVQEVVGEMLGGYGRHHGTMRLRCADRPDDWREETRWEDDEYDRSDSWCYDDDDDRHPWDRREHSCHHPCRCRCRSHRPRCGCKPPKRCRCHREDRGHYQCGDGRDHPHGGRNHHRDSESCRDCD</sequence>
<name>A0A7T4U1D6_9ACTN</name>
<proteinExistence type="predicted"/>
<dbReference type="RefSeq" id="WP_198504146.1">
    <property type="nucleotide sequence ID" value="NZ_CP065959.1"/>
</dbReference>
<accession>A0A7T4U1D6</accession>
<protein>
    <submittedName>
        <fullName evidence="2">Uncharacterized protein</fullName>
    </submittedName>
</protein>
<feature type="compositionally biased region" description="Basic and acidic residues" evidence="1">
    <location>
        <begin position="130"/>
        <end position="139"/>
    </location>
</feature>
<evidence type="ECO:0000313" key="3">
    <source>
        <dbReference type="Proteomes" id="UP000596130"/>
    </source>
</evidence>
<dbReference type="EMBL" id="CP065959">
    <property type="protein sequence ID" value="QQC92387.1"/>
    <property type="molecule type" value="Genomic_DNA"/>
</dbReference>
<dbReference type="Proteomes" id="UP000596130">
    <property type="component" value="Chromosome"/>
</dbReference>
<evidence type="ECO:0000256" key="1">
    <source>
        <dbReference type="SAM" id="MobiDB-lite"/>
    </source>
</evidence>
<feature type="region of interest" description="Disordered" evidence="1">
    <location>
        <begin position="117"/>
        <end position="139"/>
    </location>
</feature>
<gene>
    <name evidence="2" type="ORF">I8755_31325</name>
</gene>
<evidence type="ECO:0000313" key="2">
    <source>
        <dbReference type="EMBL" id="QQC92387.1"/>
    </source>
</evidence>
<reference evidence="2 3" key="1">
    <citation type="submission" date="2020-12" db="EMBL/GenBank/DDBJ databases">
        <title>Identification and biosynthesis of polyene macrolides produced by Streptomyces alfalfae Men-myco-93-63.</title>
        <authorList>
            <person name="Liu D."/>
            <person name="Li Y."/>
            <person name="Liu L."/>
            <person name="Han X."/>
            <person name="Shen F."/>
        </authorList>
    </citation>
    <scope>NUCLEOTIDE SEQUENCE [LARGE SCALE GENOMIC DNA]</scope>
    <source>
        <strain evidence="2 3">Men-myco-93-63</strain>
    </source>
</reference>